<dbReference type="Gene3D" id="2.130.10.10">
    <property type="entry name" value="YVTN repeat-like/Quinoprotein amine dehydrogenase"/>
    <property type="match status" value="4"/>
</dbReference>
<accession>A0A9P6IUY4</accession>
<dbReference type="InterPro" id="IPR036322">
    <property type="entry name" value="WD40_repeat_dom_sf"/>
</dbReference>
<dbReference type="InterPro" id="IPR001680">
    <property type="entry name" value="WD40_rpt"/>
</dbReference>
<feature type="repeat" description="WD" evidence="3">
    <location>
        <begin position="558"/>
        <end position="595"/>
    </location>
</feature>
<reference evidence="5" key="1">
    <citation type="journal article" date="2020" name="Fungal Divers.">
        <title>Resolving the Mortierellaceae phylogeny through synthesis of multi-gene phylogenetics and phylogenomics.</title>
        <authorList>
            <person name="Vandepol N."/>
            <person name="Liber J."/>
            <person name="Desiro A."/>
            <person name="Na H."/>
            <person name="Kennedy M."/>
            <person name="Barry K."/>
            <person name="Grigoriev I.V."/>
            <person name="Miller A.N."/>
            <person name="O'Donnell K."/>
            <person name="Stajich J.E."/>
            <person name="Bonito G."/>
        </authorList>
    </citation>
    <scope>NUCLEOTIDE SEQUENCE</scope>
    <source>
        <strain evidence="5">MES-2147</strain>
    </source>
</reference>
<dbReference type="CDD" id="cd00200">
    <property type="entry name" value="WD40"/>
    <property type="match status" value="1"/>
</dbReference>
<dbReference type="SUPFAM" id="SSF82171">
    <property type="entry name" value="DPP6 N-terminal domain-like"/>
    <property type="match status" value="1"/>
</dbReference>
<dbReference type="SUPFAM" id="SSF141571">
    <property type="entry name" value="Pentapeptide repeat-like"/>
    <property type="match status" value="1"/>
</dbReference>
<feature type="non-terminal residue" evidence="5">
    <location>
        <position position="837"/>
    </location>
</feature>
<dbReference type="PANTHER" id="PTHR44129">
    <property type="entry name" value="WD REPEAT-CONTAINING PROTEIN POP1"/>
    <property type="match status" value="1"/>
</dbReference>
<feature type="repeat" description="WD" evidence="3">
    <location>
        <begin position="732"/>
        <end position="773"/>
    </location>
</feature>
<dbReference type="Proteomes" id="UP000749646">
    <property type="component" value="Unassembled WGS sequence"/>
</dbReference>
<keyword evidence="6" id="KW-1185">Reference proteome</keyword>
<evidence type="ECO:0000256" key="3">
    <source>
        <dbReference type="PROSITE-ProRule" id="PRU00221"/>
    </source>
</evidence>
<dbReference type="PRINTS" id="PR00320">
    <property type="entry name" value="GPROTEINBRPT"/>
</dbReference>
<organism evidence="5 6">
    <name type="scientific">Modicella reniformis</name>
    <dbReference type="NCBI Taxonomy" id="1440133"/>
    <lineage>
        <taxon>Eukaryota</taxon>
        <taxon>Fungi</taxon>
        <taxon>Fungi incertae sedis</taxon>
        <taxon>Mucoromycota</taxon>
        <taxon>Mortierellomycotina</taxon>
        <taxon>Mortierellomycetes</taxon>
        <taxon>Mortierellales</taxon>
        <taxon>Mortierellaceae</taxon>
        <taxon>Modicella</taxon>
    </lineage>
</organism>
<feature type="repeat" description="WD" evidence="3">
    <location>
        <begin position="634"/>
        <end position="652"/>
    </location>
</feature>
<dbReference type="PROSITE" id="PS00678">
    <property type="entry name" value="WD_REPEATS_1"/>
    <property type="match status" value="4"/>
</dbReference>
<evidence type="ECO:0000313" key="5">
    <source>
        <dbReference type="EMBL" id="KAF9948294.1"/>
    </source>
</evidence>
<dbReference type="OrthoDB" id="2343029at2759"/>
<dbReference type="Pfam" id="PF00400">
    <property type="entry name" value="WD40"/>
    <property type="match status" value="7"/>
</dbReference>
<keyword evidence="2" id="KW-0677">Repeat</keyword>
<dbReference type="InterPro" id="IPR019775">
    <property type="entry name" value="WD40_repeat_CS"/>
</dbReference>
<dbReference type="PROSITE" id="PS50082">
    <property type="entry name" value="WD_REPEATS_2"/>
    <property type="match status" value="8"/>
</dbReference>
<proteinExistence type="predicted"/>
<dbReference type="AlphaFoldDB" id="A0A9P6IUY4"/>
<dbReference type="InterPro" id="IPR001646">
    <property type="entry name" value="5peptide_repeat"/>
</dbReference>
<dbReference type="InterPro" id="IPR020472">
    <property type="entry name" value="WD40_PAC1"/>
</dbReference>
<gene>
    <name evidence="5" type="primary">THOC6</name>
    <name evidence="5" type="ORF">BGZ65_008174</name>
</gene>
<feature type="repeat" description="WD" evidence="3">
    <location>
        <begin position="517"/>
        <end position="558"/>
    </location>
</feature>
<dbReference type="Gene3D" id="2.160.20.80">
    <property type="entry name" value="E3 ubiquitin-protein ligase SopA"/>
    <property type="match status" value="1"/>
</dbReference>
<evidence type="ECO:0000256" key="1">
    <source>
        <dbReference type="ARBA" id="ARBA00022574"/>
    </source>
</evidence>
<dbReference type="SMART" id="SM00320">
    <property type="entry name" value="WD40"/>
    <property type="match status" value="9"/>
</dbReference>
<evidence type="ECO:0000256" key="2">
    <source>
        <dbReference type="ARBA" id="ARBA00022737"/>
    </source>
</evidence>
<sequence>KRLSNQFQQAVITPFSDDQAEDYIEKYVRKNQLKWQASYYLRTLERIPGLKDLVRNPLLLSLYFEIVSSMEAAGQDLTATRLSKVEFPQAKTALENLSVEGFTQICTNFLKGLAEAIYAVRDGNLEVEYVHFKEGGSWKTEFFGWEETKQLLREACPLTRSGNKHRFIHRSLLEYGMALAVFDPEEWRIYTAPKATSGLQWSVSSIPNTAVKADEDDGKDDMEDNAEVDTEDRAEDAVEEDDKEDDYAEDVTVSDQEPILNSPLVCTSIVNDPSILEFLVDRVQKERLFKKQLWAYIMCSKKDEKWATAAANAITILIKAGVPLNGVDLQGIKISGADLSNGMFDSANLEGADMSNTNLRNIWLRQANLYKTKFTGARYGELPLISVYDSVAFCSYSPDGSSLTIGLHDGTVGTYRIPSLEPVWTSSIHGDLIKRNRYTKLKYSSGGGIIACSGGGGTVTLWNVRTGKRFAIENHKDRVTTIACSQQGHWVAYGSSDMTVRIWNTNNTNNGSAGPTLKGHEDKVTCVSFSPRGDQVASGSQDKTVRLWNVQTGDLCHILDHESEVASVTYSPHDGSVVSGGEDGTVRLWEMKSGQFCPQNLETHEKRVYSIVYSPGGHQIITYGYDKIIRLWDGDRFASSGTDKTVRLWDVEATEGGWYAVCSSKGDQVALAGRGAVQLWDMESGTCRRSLSGHEGLVSRIIFSPEGNWIASCGESTIVRVSDVETGATHFFEGHEDNVAAIAFSPGGDRIASGGHDNTVRLWDLKTKDQEPKDLEIEDVETKDCLKVFEDHTDLVHVIAFSPSGNQVASGSHDKTVRLWNVETEDRHILHLEERVG</sequence>
<dbReference type="Pfam" id="PF00805">
    <property type="entry name" value="Pentapeptide"/>
    <property type="match status" value="1"/>
</dbReference>
<comment type="caution">
    <text evidence="5">The sequence shown here is derived from an EMBL/GenBank/DDBJ whole genome shotgun (WGS) entry which is preliminary data.</text>
</comment>
<dbReference type="SUPFAM" id="SSF50978">
    <property type="entry name" value="WD40 repeat-like"/>
    <property type="match status" value="1"/>
</dbReference>
<feature type="repeat" description="WD" evidence="3">
    <location>
        <begin position="601"/>
        <end position="633"/>
    </location>
</feature>
<evidence type="ECO:0000313" key="6">
    <source>
        <dbReference type="Proteomes" id="UP000749646"/>
    </source>
</evidence>
<evidence type="ECO:0000256" key="4">
    <source>
        <dbReference type="SAM" id="MobiDB-lite"/>
    </source>
</evidence>
<feature type="repeat" description="WD" evidence="3">
    <location>
        <begin position="789"/>
        <end position="830"/>
    </location>
</feature>
<protein>
    <submittedName>
        <fullName evidence="5">THO complex subunit 6</fullName>
    </submittedName>
</protein>
<keyword evidence="1 3" id="KW-0853">WD repeat</keyword>
<name>A0A9P6IUY4_9FUNG</name>
<feature type="non-terminal residue" evidence="5">
    <location>
        <position position="1"/>
    </location>
</feature>
<feature type="repeat" description="WD" evidence="3">
    <location>
        <begin position="691"/>
        <end position="727"/>
    </location>
</feature>
<dbReference type="InterPro" id="IPR015943">
    <property type="entry name" value="WD40/YVTN_repeat-like_dom_sf"/>
</dbReference>
<dbReference type="PROSITE" id="PS50294">
    <property type="entry name" value="WD_REPEATS_REGION"/>
    <property type="match status" value="6"/>
</dbReference>
<dbReference type="InterPro" id="IPR050349">
    <property type="entry name" value="WD_LIS1/nudF_dynein_reg"/>
</dbReference>
<feature type="compositionally biased region" description="Acidic residues" evidence="4">
    <location>
        <begin position="214"/>
        <end position="249"/>
    </location>
</feature>
<feature type="region of interest" description="Disordered" evidence="4">
    <location>
        <begin position="210"/>
        <end position="253"/>
    </location>
</feature>
<feature type="repeat" description="WD" evidence="3">
    <location>
        <begin position="472"/>
        <end position="513"/>
    </location>
</feature>
<dbReference type="EMBL" id="JAAAHW010007441">
    <property type="protein sequence ID" value="KAF9948294.1"/>
    <property type="molecule type" value="Genomic_DNA"/>
</dbReference>